<evidence type="ECO:0000313" key="3">
    <source>
        <dbReference type="Proteomes" id="UP001144673"/>
    </source>
</evidence>
<accession>A0A9W8Q8S5</accession>
<keyword evidence="3" id="KW-1185">Reference proteome</keyword>
<feature type="compositionally biased region" description="Basic and acidic residues" evidence="1">
    <location>
        <begin position="39"/>
        <end position="48"/>
    </location>
</feature>
<protein>
    <submittedName>
        <fullName evidence="2">Uncharacterized protein</fullName>
    </submittedName>
</protein>
<evidence type="ECO:0000313" key="2">
    <source>
        <dbReference type="EMBL" id="KAJ4147511.1"/>
    </source>
</evidence>
<dbReference type="KEGG" id="amus:LMH87_002023"/>
<dbReference type="Proteomes" id="UP001144673">
    <property type="component" value="Chromosome 3"/>
</dbReference>
<name>A0A9W8Q8S5_AKAMU</name>
<comment type="caution">
    <text evidence="2">The sequence shown here is derived from an EMBL/GenBank/DDBJ whole genome shotgun (WGS) entry which is preliminary data.</text>
</comment>
<dbReference type="RefSeq" id="XP_056050452.1">
    <property type="nucleotide sequence ID" value="XM_056193411.1"/>
</dbReference>
<gene>
    <name evidence="2" type="ORF">LMH87_002023</name>
</gene>
<evidence type="ECO:0000256" key="1">
    <source>
        <dbReference type="SAM" id="MobiDB-lite"/>
    </source>
</evidence>
<dbReference type="AlphaFoldDB" id="A0A9W8Q8S5"/>
<organism evidence="2 3">
    <name type="scientific">Akanthomyces muscarius</name>
    <name type="common">Entomopathogenic fungus</name>
    <name type="synonym">Lecanicillium muscarium</name>
    <dbReference type="NCBI Taxonomy" id="2231603"/>
    <lineage>
        <taxon>Eukaryota</taxon>
        <taxon>Fungi</taxon>
        <taxon>Dikarya</taxon>
        <taxon>Ascomycota</taxon>
        <taxon>Pezizomycotina</taxon>
        <taxon>Sordariomycetes</taxon>
        <taxon>Hypocreomycetidae</taxon>
        <taxon>Hypocreales</taxon>
        <taxon>Cordycipitaceae</taxon>
        <taxon>Akanthomyces</taxon>
    </lineage>
</organism>
<feature type="region of interest" description="Disordered" evidence="1">
    <location>
        <begin position="30"/>
        <end position="49"/>
    </location>
</feature>
<sequence>MHTSEKNGILTLRSVTIAVTSFSLGSKCNVSPRLPNSEASEHDSRDSHVNTARSGFVGFMDSFSPSGNTSELHRWLDV</sequence>
<dbReference type="GeneID" id="80889182"/>
<proteinExistence type="predicted"/>
<dbReference type="EMBL" id="JAJHUN010000010">
    <property type="protein sequence ID" value="KAJ4147511.1"/>
    <property type="molecule type" value="Genomic_DNA"/>
</dbReference>
<reference evidence="2" key="1">
    <citation type="journal article" date="2023" name="Access Microbiol">
        <title>De-novo genome assembly for Akanthomyces muscarius, a biocontrol agent of insect agricultural pests.</title>
        <authorList>
            <person name="Erdos Z."/>
            <person name="Studholme D.J."/>
            <person name="Raymond B."/>
            <person name="Sharma M."/>
        </authorList>
    </citation>
    <scope>NUCLEOTIDE SEQUENCE</scope>
    <source>
        <strain evidence="2">Ve6</strain>
    </source>
</reference>